<evidence type="ECO:0000256" key="4">
    <source>
        <dbReference type="ARBA" id="ARBA00022571"/>
    </source>
</evidence>
<gene>
    <name evidence="10" type="ORF">J5N97_000377</name>
</gene>
<dbReference type="EC" id="2.3.1.1" evidence="3"/>
<dbReference type="InterPro" id="IPR016181">
    <property type="entry name" value="Acyl_CoA_acyltransferase"/>
</dbReference>
<dbReference type="InterPro" id="IPR010167">
    <property type="entry name" value="NH2A_AcTrfase"/>
</dbReference>
<evidence type="ECO:0000256" key="5">
    <source>
        <dbReference type="ARBA" id="ARBA00022605"/>
    </source>
</evidence>
<organism evidence="10 11">
    <name type="scientific">Dioscorea zingiberensis</name>
    <dbReference type="NCBI Taxonomy" id="325984"/>
    <lineage>
        <taxon>Eukaryota</taxon>
        <taxon>Viridiplantae</taxon>
        <taxon>Streptophyta</taxon>
        <taxon>Embryophyta</taxon>
        <taxon>Tracheophyta</taxon>
        <taxon>Spermatophyta</taxon>
        <taxon>Magnoliopsida</taxon>
        <taxon>Liliopsida</taxon>
        <taxon>Dioscoreales</taxon>
        <taxon>Dioscoreaceae</taxon>
        <taxon>Dioscorea</taxon>
    </lineage>
</organism>
<dbReference type="CDD" id="cd04237">
    <property type="entry name" value="AAK_NAGS-ABP"/>
    <property type="match status" value="1"/>
</dbReference>
<reference evidence="10 11" key="1">
    <citation type="journal article" date="2022" name="Hortic Res">
        <title>The genome of Dioscorea zingiberensis sheds light on the biosynthesis, origin and evolution of the medicinally important diosgenin saponins.</title>
        <authorList>
            <person name="Li Y."/>
            <person name="Tan C."/>
            <person name="Li Z."/>
            <person name="Guo J."/>
            <person name="Li S."/>
            <person name="Chen X."/>
            <person name="Wang C."/>
            <person name="Dai X."/>
            <person name="Yang H."/>
            <person name="Song W."/>
            <person name="Hou L."/>
            <person name="Xu J."/>
            <person name="Tong Z."/>
            <person name="Xu A."/>
            <person name="Yuan X."/>
            <person name="Wang W."/>
            <person name="Yang Q."/>
            <person name="Chen L."/>
            <person name="Sun Z."/>
            <person name="Wang K."/>
            <person name="Pan B."/>
            <person name="Chen J."/>
            <person name="Bao Y."/>
            <person name="Liu F."/>
            <person name="Qi X."/>
            <person name="Gang D.R."/>
            <person name="Wen J."/>
            <person name="Li J."/>
        </authorList>
    </citation>
    <scope>NUCLEOTIDE SEQUENCE [LARGE SCALE GENOMIC DNA]</scope>
    <source>
        <strain evidence="10">Dzin_1.0</strain>
    </source>
</reference>
<protein>
    <recommendedName>
        <fullName evidence="3">amino-acid N-acetyltransferase</fullName>
        <ecNumber evidence="3">2.3.1.1</ecNumber>
    </recommendedName>
</protein>
<evidence type="ECO:0000313" key="10">
    <source>
        <dbReference type="EMBL" id="KAJ0961422.1"/>
    </source>
</evidence>
<comment type="pathway">
    <text evidence="1">Amino-acid biosynthesis; L-arginine biosynthesis; N(2)-acetyl-L-ornithine from L-glutamate: step 1/4.</text>
</comment>
<accession>A0A9D5BVH1</accession>
<evidence type="ECO:0000256" key="6">
    <source>
        <dbReference type="ARBA" id="ARBA00022679"/>
    </source>
</evidence>
<feature type="domain" description="N-acetyltransferase" evidence="9">
    <location>
        <begin position="437"/>
        <end position="585"/>
    </location>
</feature>
<comment type="caution">
    <text evidence="10">The sequence shown here is derived from an EMBL/GenBank/DDBJ whole genome shotgun (WGS) entry which is preliminary data.</text>
</comment>
<dbReference type="HAMAP" id="MF_01105">
    <property type="entry name" value="N_acetyl_glu_synth"/>
    <property type="match status" value="1"/>
</dbReference>
<evidence type="ECO:0000256" key="2">
    <source>
        <dbReference type="ARBA" id="ARBA00009145"/>
    </source>
</evidence>
<sequence>MASSCAPPSIIARSLGGISFLKRNPRFMASLMPLFSPARPTVRFRGLPIGCAVDDAGRESVSAGYAASENEQIVAWFRQAWPYIIGHQGSIFVVVISGEIVDSPYLDIILQDISLLHGLGIKFILVPGTHVLIDKLVKERGSKVKYVGRYRITNSDALEAAMEAAGRTRVMIEAKLSPGPPILNLRRHGDNSRWHELGVSVESGNYLAAKRRGIVKGIDFGATGEVKKIAVSRIREQLDKDCIVIVSNLGYSSTGEVLNCNTYEVATACALAVKADKLICIVDGQILDEQGRPIRFMTLEDADLLIRNRAKQSEIAANYVKAVCEEDYLGHLDSNGTSETPLSGKGFSEKFYTTFQNGVGFDNGNGLWSGEQGFAIGGEERLSRLNGYLSELAAAAFVCRGGVQRVHLLDGTQGGALLLELFTRDGVGTMIASDVYEGTRMARVTDLSGIRQVIQPLEASGTLVERTDEELLQTLDSFIVVERDGSIIACAALFPYFKEKCGEVAAIAVSPECRGTGQGDKLLDYVEKKASSLGLEKLFLLTTRTADWFVRRGFKECSIEHIPKERREKINFSRGSKYYMKQLQPELGGIIVDAVSHRR</sequence>
<evidence type="ECO:0000256" key="7">
    <source>
        <dbReference type="ARBA" id="ARBA00023315"/>
    </source>
</evidence>
<keyword evidence="7" id="KW-0012">Acyltransferase</keyword>
<dbReference type="PROSITE" id="PS51186">
    <property type="entry name" value="GNAT"/>
    <property type="match status" value="1"/>
</dbReference>
<dbReference type="Gene3D" id="3.40.630.30">
    <property type="match status" value="1"/>
</dbReference>
<evidence type="ECO:0000256" key="8">
    <source>
        <dbReference type="ARBA" id="ARBA00048372"/>
    </source>
</evidence>
<evidence type="ECO:0000259" key="9">
    <source>
        <dbReference type="PROSITE" id="PS51186"/>
    </source>
</evidence>
<dbReference type="InterPro" id="IPR001048">
    <property type="entry name" value="Asp/Glu/Uridylate_kinase"/>
</dbReference>
<dbReference type="AlphaFoldDB" id="A0A9D5BVH1"/>
<name>A0A9D5BVH1_9LILI</name>
<keyword evidence="4" id="KW-0055">Arginine biosynthesis</keyword>
<dbReference type="InterPro" id="IPR000182">
    <property type="entry name" value="GNAT_dom"/>
</dbReference>
<evidence type="ECO:0000256" key="3">
    <source>
        <dbReference type="ARBA" id="ARBA00012697"/>
    </source>
</evidence>
<dbReference type="Gene3D" id="3.40.1160.10">
    <property type="entry name" value="Acetylglutamate kinase-like"/>
    <property type="match status" value="1"/>
</dbReference>
<dbReference type="Pfam" id="PF00583">
    <property type="entry name" value="Acetyltransf_1"/>
    <property type="match status" value="1"/>
</dbReference>
<dbReference type="InterPro" id="IPR036393">
    <property type="entry name" value="AceGlu_kinase-like_sf"/>
</dbReference>
<dbReference type="SUPFAM" id="SSF53633">
    <property type="entry name" value="Carbamate kinase-like"/>
    <property type="match status" value="2"/>
</dbReference>
<dbReference type="GO" id="GO:0004042">
    <property type="term" value="F:L-glutamate N-acetyltransferase activity"/>
    <property type="evidence" value="ECO:0007669"/>
    <property type="project" value="InterPro"/>
</dbReference>
<keyword evidence="6" id="KW-0808">Transferase</keyword>
<keyword evidence="5" id="KW-0028">Amino-acid biosynthesis</keyword>
<dbReference type="GO" id="GO:0005737">
    <property type="term" value="C:cytoplasm"/>
    <property type="evidence" value="ECO:0007669"/>
    <property type="project" value="InterPro"/>
</dbReference>
<comment type="similarity">
    <text evidence="2">Belongs to the acetyltransferase family. ArgA subfamily.</text>
</comment>
<evidence type="ECO:0000313" key="11">
    <source>
        <dbReference type="Proteomes" id="UP001085076"/>
    </source>
</evidence>
<proteinExistence type="inferred from homology"/>
<dbReference type="OrthoDB" id="438291at2759"/>
<keyword evidence="11" id="KW-1185">Reference proteome</keyword>
<dbReference type="GO" id="GO:0006526">
    <property type="term" value="P:L-arginine biosynthetic process"/>
    <property type="evidence" value="ECO:0007669"/>
    <property type="project" value="UniProtKB-KW"/>
</dbReference>
<dbReference type="InterPro" id="IPR033719">
    <property type="entry name" value="NAGS_kin"/>
</dbReference>
<dbReference type="Proteomes" id="UP001085076">
    <property type="component" value="Unassembled WGS sequence"/>
</dbReference>
<comment type="catalytic activity">
    <reaction evidence="8">
        <text>L-glutamate + acetyl-CoA = N-acetyl-L-glutamate + CoA + H(+)</text>
        <dbReference type="Rhea" id="RHEA:24292"/>
        <dbReference type="ChEBI" id="CHEBI:15378"/>
        <dbReference type="ChEBI" id="CHEBI:29985"/>
        <dbReference type="ChEBI" id="CHEBI:44337"/>
        <dbReference type="ChEBI" id="CHEBI:57287"/>
        <dbReference type="ChEBI" id="CHEBI:57288"/>
        <dbReference type="EC" id="2.3.1.1"/>
    </reaction>
</comment>
<dbReference type="Pfam" id="PF00696">
    <property type="entry name" value="AA_kinase"/>
    <property type="match status" value="1"/>
</dbReference>
<dbReference type="PANTHER" id="PTHR30602">
    <property type="entry name" value="AMINO-ACID ACETYLTRANSFERASE"/>
    <property type="match status" value="1"/>
</dbReference>
<dbReference type="CDD" id="cd04301">
    <property type="entry name" value="NAT_SF"/>
    <property type="match status" value="1"/>
</dbReference>
<dbReference type="EMBL" id="JAGGNH010000023">
    <property type="protein sequence ID" value="KAJ0961422.1"/>
    <property type="molecule type" value="Genomic_DNA"/>
</dbReference>
<dbReference type="SUPFAM" id="SSF55729">
    <property type="entry name" value="Acyl-CoA N-acyltransferases (Nat)"/>
    <property type="match status" value="1"/>
</dbReference>
<evidence type="ECO:0000256" key="1">
    <source>
        <dbReference type="ARBA" id="ARBA00004925"/>
    </source>
</evidence>
<dbReference type="NCBIfam" id="TIGR01890">
    <property type="entry name" value="N-Ac-Glu-synth"/>
    <property type="match status" value="1"/>
</dbReference>
<dbReference type="PANTHER" id="PTHR30602:SF12">
    <property type="entry name" value="AMINO-ACID ACETYLTRANSFERASE NAGS1, CHLOROPLASTIC-RELATED"/>
    <property type="match status" value="1"/>
</dbReference>